<evidence type="ECO:0000313" key="3">
    <source>
        <dbReference type="Proteomes" id="UP000034354"/>
    </source>
</evidence>
<keyword evidence="1" id="KW-1133">Transmembrane helix</keyword>
<accession>A0A0G1QE87</accession>
<comment type="caution">
    <text evidence="2">The sequence shown here is derived from an EMBL/GenBank/DDBJ whole genome shotgun (WGS) entry which is preliminary data.</text>
</comment>
<evidence type="ECO:0000313" key="2">
    <source>
        <dbReference type="EMBL" id="KKU06965.1"/>
    </source>
</evidence>
<keyword evidence="1" id="KW-0472">Membrane</keyword>
<dbReference type="EMBL" id="LCKW01000037">
    <property type="protein sequence ID" value="KKU06965.1"/>
    <property type="molecule type" value="Genomic_DNA"/>
</dbReference>
<sequence length="86" mass="9895">MPRRSPAKAGILCCKYIIFGWFWDLWGWGLGGLKVWGLVVYLGVRGWIKKVQRSGFVDLDKLKELRLFPNILNFNKELLSGGIELL</sequence>
<organism evidence="2 3">
    <name type="scientific">Candidatus Uhrbacteria bacterium GW2011_GWE2_45_35</name>
    <dbReference type="NCBI Taxonomy" id="1618993"/>
    <lineage>
        <taxon>Bacteria</taxon>
        <taxon>Candidatus Uhriibacteriota</taxon>
    </lineage>
</organism>
<dbReference type="STRING" id="1618993.UX09_C0037G0011"/>
<reference evidence="2 3" key="1">
    <citation type="journal article" date="2015" name="Nature">
        <title>rRNA introns, odd ribosomes, and small enigmatic genomes across a large radiation of phyla.</title>
        <authorList>
            <person name="Brown C.T."/>
            <person name="Hug L.A."/>
            <person name="Thomas B.C."/>
            <person name="Sharon I."/>
            <person name="Castelle C.J."/>
            <person name="Singh A."/>
            <person name="Wilkins M.J."/>
            <person name="Williams K.H."/>
            <person name="Banfield J.F."/>
        </authorList>
    </citation>
    <scope>NUCLEOTIDE SEQUENCE [LARGE SCALE GENOMIC DNA]</scope>
</reference>
<name>A0A0G1QE87_9BACT</name>
<protein>
    <submittedName>
        <fullName evidence="2">Uncharacterized protein</fullName>
    </submittedName>
</protein>
<dbReference type="AlphaFoldDB" id="A0A0G1QE87"/>
<dbReference type="Proteomes" id="UP000034354">
    <property type="component" value="Unassembled WGS sequence"/>
</dbReference>
<feature type="transmembrane region" description="Helical" evidence="1">
    <location>
        <begin position="25"/>
        <end position="44"/>
    </location>
</feature>
<keyword evidence="1" id="KW-0812">Transmembrane</keyword>
<proteinExistence type="predicted"/>
<evidence type="ECO:0000256" key="1">
    <source>
        <dbReference type="SAM" id="Phobius"/>
    </source>
</evidence>
<gene>
    <name evidence="2" type="ORF">UX09_C0037G0011</name>
</gene>